<dbReference type="PROSITE" id="PS00455">
    <property type="entry name" value="AMP_BINDING"/>
    <property type="match status" value="1"/>
</dbReference>
<dbReference type="InterPro" id="IPR010071">
    <property type="entry name" value="AA_adenyl_dom"/>
</dbReference>
<sequence length="931" mass="102271">MSLQEVFAAMQEKNIAVSELDGELVVRAPQGAMDQALMAKLKIHKQDLLAAIRNGVVIEGHAQMAPKITPDMLPLVGLSQDEIDLVVDSVAEGAAGIQDIYPLAPLQEGILFHHLLETQGDPYITRSIIVFDNRGRLDAFLAALQTVIGRHDILRSSVRWDGLQQPVQVVHRHASLPVEELPALENDKIQQRLLERTDPRQLRMNLQQAPLLAGYVVQDSQSDECWFAMLNHHMVDDNYTLQLILSEIRLLLTGQAEQLPPVQPYRNFIAQMRAGSATDHQSYFRRQLGDIDEPTAPFGLLNVQGSGGQVGEAALSLEEDLAQRIRNSARQHSVTPASLFHLAWALVLGQCSGRSDVVFGTVLSGRLQGGSGADQAVGMFINTLPIRISLRGRTVREILGITHRNLNELLMHEQASLALAQRCSAVPASTPLFTALINYRHSNMIAASDQSALLEWKGMRVISSEERSNYPLTLSVDDLGRDFGLTVQSIGGIDPARIAVYQRTAVEGLVTALEQNPQQLADTIGIMPEFERRQVLFDFNGTAVDYPAEQSLHALFEAQAEKTPDADAVAFAGQTLSYAELNAKANQLAHYLRSKDVGPEVRVGLCVERSMDMAVGMLGILKAGGAYVPLDPSYPEERIVYMLQDAQIGLLLTRQRLLHSAKETIYLDSDWRAIAQFRANNPVPCNHPLDLAYIIYTSGSTGQPKGVTVSHRNAVHSTHARFANYQEPVSCYLLLSSFAFDSSVAGLFWTLGQGGCLCLPEDDRIKDPAALAELIAAQKVSHLLALPSFYGLLLNQLGTQLQTLKTAIVAGEACPNEVVKQHYAVLPDVQLYNEYGPTEASVWSSVYLASQDDLERPLSIGRPISNVRLYILDSVGNPAPIGVQGELHIGGEGIVRGYWRRPELTAEKFVPDPFQNGGGRLYKTGDLVRYR</sequence>
<comment type="caution">
    <text evidence="3">The sequence shown here is derived from an EMBL/GenBank/DDBJ whole genome shotgun (WGS) entry which is preliminary data.</text>
</comment>
<dbReference type="Proteomes" id="UP000733744">
    <property type="component" value="Unassembled WGS sequence"/>
</dbReference>
<dbReference type="Gene3D" id="3.30.559.30">
    <property type="entry name" value="Nonribosomal peptide synthetase, condensation domain"/>
    <property type="match status" value="1"/>
</dbReference>
<dbReference type="InterPro" id="IPR000873">
    <property type="entry name" value="AMP-dep_synth/lig_dom"/>
</dbReference>
<dbReference type="Pfam" id="PF00668">
    <property type="entry name" value="Condensation"/>
    <property type="match status" value="1"/>
</dbReference>
<dbReference type="SUPFAM" id="SSF56801">
    <property type="entry name" value="Acetyl-CoA synthetase-like"/>
    <property type="match status" value="1"/>
</dbReference>
<dbReference type="InterPro" id="IPR023213">
    <property type="entry name" value="CAT-like_dom_sf"/>
</dbReference>
<dbReference type="CDD" id="cd19544">
    <property type="entry name" value="E-C_NRPS"/>
    <property type="match status" value="1"/>
</dbReference>
<dbReference type="PANTHER" id="PTHR45527">
    <property type="entry name" value="NONRIBOSOMAL PEPTIDE SYNTHETASE"/>
    <property type="match status" value="1"/>
</dbReference>
<dbReference type="RefSeq" id="WP_143733126.1">
    <property type="nucleotide sequence ID" value="NZ_RYFG02000003.1"/>
</dbReference>
<gene>
    <name evidence="3" type="ORF">EKO24_000040</name>
</gene>
<dbReference type="SUPFAM" id="SSF52777">
    <property type="entry name" value="CoA-dependent acyltransferases"/>
    <property type="match status" value="2"/>
</dbReference>
<feature type="non-terminal residue" evidence="3">
    <location>
        <position position="931"/>
    </location>
</feature>
<dbReference type="InterPro" id="IPR001242">
    <property type="entry name" value="Condensation_dom"/>
</dbReference>
<feature type="domain" description="Condensation" evidence="2">
    <location>
        <begin position="98"/>
        <end position="535"/>
    </location>
</feature>
<dbReference type="Pfam" id="PF00501">
    <property type="entry name" value="AMP-binding"/>
    <property type="match status" value="1"/>
</dbReference>
<protein>
    <submittedName>
        <fullName evidence="3">Amino acid adenylation domain-containing protein</fullName>
    </submittedName>
</protein>
<name>A0ABY3CIE0_9GAMM</name>
<dbReference type="Gene3D" id="1.10.10.1830">
    <property type="entry name" value="Non-ribosomal peptide synthase, adenylation domain"/>
    <property type="match status" value="1"/>
</dbReference>
<dbReference type="CDD" id="cd05930">
    <property type="entry name" value="A_NRPS"/>
    <property type="match status" value="1"/>
</dbReference>
<proteinExistence type="predicted"/>
<feature type="domain" description="AMP-dependent synthetase/ligase" evidence="1">
    <location>
        <begin position="556"/>
        <end position="899"/>
    </location>
</feature>
<dbReference type="InterPro" id="IPR044894">
    <property type="entry name" value="TubC_N_sf"/>
</dbReference>
<dbReference type="EMBL" id="RYFG02000003">
    <property type="protein sequence ID" value="TRX03876.1"/>
    <property type="molecule type" value="Genomic_DNA"/>
</dbReference>
<evidence type="ECO:0000313" key="4">
    <source>
        <dbReference type="Proteomes" id="UP000733744"/>
    </source>
</evidence>
<evidence type="ECO:0000259" key="2">
    <source>
        <dbReference type="Pfam" id="PF00668"/>
    </source>
</evidence>
<organism evidence="3 4">
    <name type="scientific">Candidatus Methylobacter oryzae</name>
    <dbReference type="NCBI Taxonomy" id="2497749"/>
    <lineage>
        <taxon>Bacteria</taxon>
        <taxon>Pseudomonadati</taxon>
        <taxon>Pseudomonadota</taxon>
        <taxon>Gammaproteobacteria</taxon>
        <taxon>Methylococcales</taxon>
        <taxon>Methylococcaceae</taxon>
        <taxon>Methylobacter</taxon>
    </lineage>
</organism>
<dbReference type="Gene3D" id="3.40.50.980">
    <property type="match status" value="2"/>
</dbReference>
<dbReference type="Gene3D" id="2.30.38.10">
    <property type="entry name" value="Luciferase, Domain 3"/>
    <property type="match status" value="1"/>
</dbReference>
<dbReference type="PANTHER" id="PTHR45527:SF1">
    <property type="entry name" value="FATTY ACID SYNTHASE"/>
    <property type="match status" value="1"/>
</dbReference>
<accession>A0ABY3CIE0</accession>
<dbReference type="NCBIfam" id="TIGR01733">
    <property type="entry name" value="AA-adenyl-dom"/>
    <property type="match status" value="1"/>
</dbReference>
<dbReference type="InterPro" id="IPR020845">
    <property type="entry name" value="AMP-binding_CS"/>
</dbReference>
<dbReference type="Gene3D" id="3.30.559.10">
    <property type="entry name" value="Chloramphenicol acetyltransferase-like domain"/>
    <property type="match status" value="1"/>
</dbReference>
<evidence type="ECO:0000313" key="3">
    <source>
        <dbReference type="EMBL" id="TRX03876.1"/>
    </source>
</evidence>
<reference evidence="3 4" key="1">
    <citation type="journal article" date="2019" name="Antonie Van Leeuwenhoek">
        <title>Description of 'Ca. Methylobacter oryzae' KRF1, a novel species from the environmentally important Methylobacter clade 2.</title>
        <authorList>
            <person name="Khatri K."/>
            <person name="Mohite J.A."/>
            <person name="Pandit P.S."/>
            <person name="Bahulikar R."/>
            <person name="Rahalkar M.C."/>
        </authorList>
    </citation>
    <scope>NUCLEOTIDE SEQUENCE [LARGE SCALE GENOMIC DNA]</scope>
    <source>
        <strain evidence="3 4">KRF1</strain>
    </source>
</reference>
<evidence type="ECO:0000259" key="1">
    <source>
        <dbReference type="Pfam" id="PF00501"/>
    </source>
</evidence>
<keyword evidence="4" id="KW-1185">Reference proteome</keyword>